<dbReference type="InterPro" id="IPR054485">
    <property type="entry name" value="FlK-like_dom"/>
</dbReference>
<dbReference type="Proteomes" id="UP000298381">
    <property type="component" value="Unassembled WGS sequence"/>
</dbReference>
<dbReference type="PANTHER" id="PTHR36934:SF1">
    <property type="entry name" value="THIOESTERASE DOMAIN-CONTAINING PROTEIN"/>
    <property type="match status" value="1"/>
</dbReference>
<dbReference type="PANTHER" id="PTHR36934">
    <property type="entry name" value="BLR0278 PROTEIN"/>
    <property type="match status" value="1"/>
</dbReference>
<dbReference type="Pfam" id="PF22636">
    <property type="entry name" value="FlK"/>
    <property type="match status" value="1"/>
</dbReference>
<sequence length="134" mass="15061">MIEHNIKEGMIFNFKKLTSPNDSCANAGSPELYFLVSTPAIIHMMIEASSEMLDDLLPKDYITIGVYVDITHENPTLVGEEIVLSTKVVKVNGNELTLEYTGSDAHGVFCKGNYVRRIVNKNKLMENSFKRFSE</sequence>
<protein>
    <recommendedName>
        <fullName evidence="1">Fluoroacetyl-CoA-specific thioesterase-like domain-containing protein</fullName>
    </recommendedName>
</protein>
<dbReference type="SUPFAM" id="SSF54637">
    <property type="entry name" value="Thioesterase/thiol ester dehydrase-isomerase"/>
    <property type="match status" value="1"/>
</dbReference>
<evidence type="ECO:0000259" key="1">
    <source>
        <dbReference type="Pfam" id="PF22636"/>
    </source>
</evidence>
<reference evidence="2 3" key="1">
    <citation type="submission" date="2019-03" db="EMBL/GenBank/DDBJ databases">
        <title>Draft genome sequence data and analysis of a Fermenting Bacterium, Soehngenia longevitae strain 1933PT, isolated from petroleum reservoir in Azerbaijan.</title>
        <authorList>
            <person name="Grouzdev D.S."/>
            <person name="Bidzhieva S.K."/>
            <person name="Sokolova D.S."/>
            <person name="Tourova T.P."/>
            <person name="Poltaraus A.B."/>
            <person name="Nazina T.N."/>
        </authorList>
    </citation>
    <scope>NUCLEOTIDE SEQUENCE [LARGE SCALE GENOMIC DNA]</scope>
    <source>
        <strain evidence="2 3">1933P</strain>
    </source>
</reference>
<evidence type="ECO:0000313" key="3">
    <source>
        <dbReference type="Proteomes" id="UP000298381"/>
    </source>
</evidence>
<proteinExistence type="predicted"/>
<dbReference type="AlphaFoldDB" id="A0A4Z0D337"/>
<comment type="caution">
    <text evidence="2">The sequence shown here is derived from an EMBL/GenBank/DDBJ whole genome shotgun (WGS) entry which is preliminary data.</text>
</comment>
<dbReference type="EMBL" id="SRIB01000008">
    <property type="protein sequence ID" value="TFZ39957.1"/>
    <property type="molecule type" value="Genomic_DNA"/>
</dbReference>
<name>A0A4Z0D337_9FIRM</name>
<accession>A0A4Z0D337</accession>
<dbReference type="InterPro" id="IPR025540">
    <property type="entry name" value="FlK"/>
</dbReference>
<feature type="domain" description="Fluoroacetyl-CoA-specific thioesterase-like" evidence="1">
    <location>
        <begin position="25"/>
        <end position="122"/>
    </location>
</feature>
<gene>
    <name evidence="2" type="ORF">E4100_06745</name>
</gene>
<dbReference type="RefSeq" id="WP_135271273.1">
    <property type="nucleotide sequence ID" value="NZ_SRIB01000008.1"/>
</dbReference>
<keyword evidence="3" id="KW-1185">Reference proteome</keyword>
<dbReference type="Gene3D" id="3.10.129.10">
    <property type="entry name" value="Hotdog Thioesterase"/>
    <property type="match status" value="1"/>
</dbReference>
<dbReference type="OrthoDB" id="6902891at2"/>
<organism evidence="2 3">
    <name type="scientific">Soehngenia longivitae</name>
    <dbReference type="NCBI Taxonomy" id="2562294"/>
    <lineage>
        <taxon>Bacteria</taxon>
        <taxon>Bacillati</taxon>
        <taxon>Bacillota</taxon>
        <taxon>Tissierellia</taxon>
        <taxon>Tissierellales</taxon>
        <taxon>Tissierellaceae</taxon>
        <taxon>Soehngenia</taxon>
    </lineage>
</organism>
<dbReference type="InterPro" id="IPR029069">
    <property type="entry name" value="HotDog_dom_sf"/>
</dbReference>
<evidence type="ECO:0000313" key="2">
    <source>
        <dbReference type="EMBL" id="TFZ39957.1"/>
    </source>
</evidence>